<evidence type="ECO:0000313" key="2">
    <source>
        <dbReference type="Proteomes" id="UP001062846"/>
    </source>
</evidence>
<gene>
    <name evidence="1" type="ORF">RHMOL_Rhmol05G0287100</name>
</gene>
<keyword evidence="2" id="KW-1185">Reference proteome</keyword>
<reference evidence="1" key="1">
    <citation type="submission" date="2022-02" db="EMBL/GenBank/DDBJ databases">
        <title>Plant Genome Project.</title>
        <authorList>
            <person name="Zhang R.-G."/>
        </authorList>
    </citation>
    <scope>NUCLEOTIDE SEQUENCE</scope>
    <source>
        <strain evidence="1">AT1</strain>
    </source>
</reference>
<proteinExistence type="predicted"/>
<dbReference type="Proteomes" id="UP001062846">
    <property type="component" value="Chromosome 5"/>
</dbReference>
<dbReference type="EMBL" id="CM046392">
    <property type="protein sequence ID" value="KAI8556843.1"/>
    <property type="molecule type" value="Genomic_DNA"/>
</dbReference>
<name>A0ACC0NW76_RHOML</name>
<protein>
    <submittedName>
        <fullName evidence="1">Uncharacterized protein</fullName>
    </submittedName>
</protein>
<organism evidence="1 2">
    <name type="scientific">Rhododendron molle</name>
    <name type="common">Chinese azalea</name>
    <name type="synonym">Azalea mollis</name>
    <dbReference type="NCBI Taxonomy" id="49168"/>
    <lineage>
        <taxon>Eukaryota</taxon>
        <taxon>Viridiplantae</taxon>
        <taxon>Streptophyta</taxon>
        <taxon>Embryophyta</taxon>
        <taxon>Tracheophyta</taxon>
        <taxon>Spermatophyta</taxon>
        <taxon>Magnoliopsida</taxon>
        <taxon>eudicotyledons</taxon>
        <taxon>Gunneridae</taxon>
        <taxon>Pentapetalae</taxon>
        <taxon>asterids</taxon>
        <taxon>Ericales</taxon>
        <taxon>Ericaceae</taxon>
        <taxon>Ericoideae</taxon>
        <taxon>Rhodoreae</taxon>
        <taxon>Rhododendron</taxon>
    </lineage>
</organism>
<accession>A0ACC0NW76</accession>
<comment type="caution">
    <text evidence="1">The sequence shown here is derived from an EMBL/GenBank/DDBJ whole genome shotgun (WGS) entry which is preliminary data.</text>
</comment>
<sequence length="759" mass="85231">MPSVYHPPLTFTWNLATGISASDLLHCSSNGVVGVPLKSLGRAQFGATTRDFALSAKNRKGKKHEDPIPWSNVDPNDDGEILRAISPFKPLKEEQKPVNLDFEKPLVNLQKKIMEVQKMANETGLDFSGEIKLLEEKYQQALKDLYSGLEPIERVHIARHPHRPTTLDHVFDITENFFIEFHGDRAGYDDPAIVTGLGRIDGRNYMFMGHQKGRNAKECIQRNFGMPTTHGYRKALRMMYQANQRGIPIITFIDTPGAFTNLKCEVLNQVDAIAQNLRTMFGLRVPIISIVIGEGGSGGVLPIGCANKLLILQNAVFTDASPEACGSTLYKSAKESPKAAKKITITAQELCELKIADGIIQFYAVCLLELLDFLQEPLGGAHADPHLTSQRIKSAITETMDELLRMDTQELLQQRRLKFRNICLYQEGIPVPIEKKEGIPVYPKRRVTVRRREKPTLDEKIEKVIPINDKEKPISKKREGKPILKRGNTSAVALEGEVERLKQQILNATQSSTDALELDLNEMISKLKEEVKREFSKAAKFMGLKDNILMLRKEFAKARNSKDQPVNLAIKDKMVKLVDEFNQGLHAAPNYESLKHKLDMLNELSEAKNLSEKNAKQDTLRKELGHKLIKELKLGVEELHREINHVIEGVANSSDLMSKIKEVKLVVQKAGSTPPDLELGNKIWALEREMKQSIAEAINSSGLKEKHEKLEAEIEAQISETIGSNRGLNGSLVKGNMEELIPRVMKQKRLRSIEQQTTA</sequence>
<evidence type="ECO:0000313" key="1">
    <source>
        <dbReference type="EMBL" id="KAI8556843.1"/>
    </source>
</evidence>